<comment type="caution">
    <text evidence="3">The sequence shown here is derived from an EMBL/GenBank/DDBJ whole genome shotgun (WGS) entry which is preliminary data.</text>
</comment>
<dbReference type="InterPro" id="IPR029058">
    <property type="entry name" value="AB_hydrolase_fold"/>
</dbReference>
<dbReference type="OrthoDB" id="9775557at2"/>
<evidence type="ECO:0000256" key="1">
    <source>
        <dbReference type="ARBA" id="ARBA00022801"/>
    </source>
</evidence>
<dbReference type="PANTHER" id="PTHR43798:SF31">
    <property type="entry name" value="AB HYDROLASE SUPERFAMILY PROTEIN YCLE"/>
    <property type="match status" value="1"/>
</dbReference>
<keyword evidence="1" id="KW-0378">Hydrolase</keyword>
<sequence>MVKKYIENNRGKVFYWINEEFAGTKDKGAIMFTHGLTADHTLFDKQTEYLQDEMCVITWDMPLHGENRPYKGFSFKNAAADMNQILETEGIEKAVMAGQSAGGYCAQAFALFYPEKTAGFISIDSTPFGLKYYKKSELFWTDHYDAIARWYPYEFYCKLSAKSACTTEEARLSFYQALVRLGKKGMLEAAKALYRDFTKYPEVDFKCPVLLFLGEKDKVGYVKKYNEMWEKETGYPLVVIPGAGHNSNFDGYEFFNRKVIEFMTTQSMRAD</sequence>
<evidence type="ECO:0000313" key="3">
    <source>
        <dbReference type="EMBL" id="TCL57971.1"/>
    </source>
</evidence>
<dbReference type="InterPro" id="IPR050266">
    <property type="entry name" value="AB_hydrolase_sf"/>
</dbReference>
<feature type="domain" description="AB hydrolase-1" evidence="2">
    <location>
        <begin position="29"/>
        <end position="251"/>
    </location>
</feature>
<dbReference type="Gene3D" id="3.40.50.1820">
    <property type="entry name" value="alpha/beta hydrolase"/>
    <property type="match status" value="1"/>
</dbReference>
<protein>
    <submittedName>
        <fullName evidence="3">Pimeloyl-ACP methyl ester carboxylesterase</fullName>
    </submittedName>
</protein>
<gene>
    <name evidence="3" type="ORF">EDD76_10785</name>
</gene>
<dbReference type="Pfam" id="PF00561">
    <property type="entry name" value="Abhydrolase_1"/>
    <property type="match status" value="1"/>
</dbReference>
<name>A0A4R1QWV6_9FIRM</name>
<dbReference type="SUPFAM" id="SSF53474">
    <property type="entry name" value="alpha/beta-Hydrolases"/>
    <property type="match status" value="1"/>
</dbReference>
<dbReference type="PANTHER" id="PTHR43798">
    <property type="entry name" value="MONOACYLGLYCEROL LIPASE"/>
    <property type="match status" value="1"/>
</dbReference>
<dbReference type="GO" id="GO:0016020">
    <property type="term" value="C:membrane"/>
    <property type="evidence" value="ECO:0007669"/>
    <property type="project" value="TreeGrafter"/>
</dbReference>
<dbReference type="AlphaFoldDB" id="A0A4R1QWV6"/>
<organism evidence="3 4">
    <name type="scientific">Kineothrix alysoides</name>
    <dbReference type="NCBI Taxonomy" id="1469948"/>
    <lineage>
        <taxon>Bacteria</taxon>
        <taxon>Bacillati</taxon>
        <taxon>Bacillota</taxon>
        <taxon>Clostridia</taxon>
        <taxon>Lachnospirales</taxon>
        <taxon>Lachnospiraceae</taxon>
        <taxon>Kineothrix</taxon>
    </lineage>
</organism>
<accession>A0A4R1QWV6</accession>
<evidence type="ECO:0000259" key="2">
    <source>
        <dbReference type="Pfam" id="PF00561"/>
    </source>
</evidence>
<reference evidence="3 4" key="1">
    <citation type="submission" date="2019-03" db="EMBL/GenBank/DDBJ databases">
        <title>Genomic Encyclopedia of Type Strains, Phase IV (KMG-IV): sequencing the most valuable type-strain genomes for metagenomic binning, comparative biology and taxonomic classification.</title>
        <authorList>
            <person name="Goeker M."/>
        </authorList>
    </citation>
    <scope>NUCLEOTIDE SEQUENCE [LARGE SCALE GENOMIC DNA]</scope>
    <source>
        <strain evidence="3 4">DSM 100556</strain>
    </source>
</reference>
<dbReference type="STRING" id="1469948.GCA_000732725_02206"/>
<dbReference type="Proteomes" id="UP000295718">
    <property type="component" value="Unassembled WGS sequence"/>
</dbReference>
<proteinExistence type="predicted"/>
<keyword evidence="4" id="KW-1185">Reference proteome</keyword>
<dbReference type="InterPro" id="IPR000073">
    <property type="entry name" value="AB_hydrolase_1"/>
</dbReference>
<dbReference type="RefSeq" id="WP_031390894.1">
    <property type="nucleotide sequence ID" value="NZ_JPNB01000002.1"/>
</dbReference>
<dbReference type="EMBL" id="SLUO01000007">
    <property type="protein sequence ID" value="TCL57971.1"/>
    <property type="molecule type" value="Genomic_DNA"/>
</dbReference>
<evidence type="ECO:0000313" key="4">
    <source>
        <dbReference type="Proteomes" id="UP000295718"/>
    </source>
</evidence>
<dbReference type="GO" id="GO:0016787">
    <property type="term" value="F:hydrolase activity"/>
    <property type="evidence" value="ECO:0007669"/>
    <property type="project" value="UniProtKB-KW"/>
</dbReference>